<dbReference type="Gramene" id="mRNA:HanXRQr2_Chr02g0054931">
    <property type="protein sequence ID" value="CDS:HanXRQr2_Chr02g0054931.1"/>
    <property type="gene ID" value="HanXRQr2_Chr02g0054931"/>
</dbReference>
<evidence type="ECO:0000313" key="2">
    <source>
        <dbReference type="Proteomes" id="UP000215914"/>
    </source>
</evidence>
<protein>
    <submittedName>
        <fullName evidence="1">Uncharacterized protein</fullName>
    </submittedName>
</protein>
<organism evidence="1 2">
    <name type="scientific">Helianthus annuus</name>
    <name type="common">Common sunflower</name>
    <dbReference type="NCBI Taxonomy" id="4232"/>
    <lineage>
        <taxon>Eukaryota</taxon>
        <taxon>Viridiplantae</taxon>
        <taxon>Streptophyta</taxon>
        <taxon>Embryophyta</taxon>
        <taxon>Tracheophyta</taxon>
        <taxon>Spermatophyta</taxon>
        <taxon>Magnoliopsida</taxon>
        <taxon>eudicotyledons</taxon>
        <taxon>Gunneridae</taxon>
        <taxon>Pentapetalae</taxon>
        <taxon>asterids</taxon>
        <taxon>campanulids</taxon>
        <taxon>Asterales</taxon>
        <taxon>Asteraceae</taxon>
        <taxon>Asteroideae</taxon>
        <taxon>Heliantheae alliance</taxon>
        <taxon>Heliantheae</taxon>
        <taxon>Helianthus</taxon>
    </lineage>
</organism>
<gene>
    <name evidence="1" type="ORF">HanXRQr2_Chr02g0054931</name>
</gene>
<keyword evidence="2" id="KW-1185">Reference proteome</keyword>
<name>A0A9K3JNB5_HELAN</name>
<comment type="caution">
    <text evidence="1">The sequence shown here is derived from an EMBL/GenBank/DDBJ whole genome shotgun (WGS) entry which is preliminary data.</text>
</comment>
<reference evidence="1" key="2">
    <citation type="submission" date="2020-06" db="EMBL/GenBank/DDBJ databases">
        <title>Helianthus annuus Genome sequencing and assembly Release 2.</title>
        <authorList>
            <person name="Gouzy J."/>
            <person name="Langlade N."/>
            <person name="Munos S."/>
        </authorList>
    </citation>
    <scope>NUCLEOTIDE SEQUENCE</scope>
    <source>
        <tissue evidence="1">Leaves</tissue>
    </source>
</reference>
<sequence>MRVHSHNSSQPKLSLSCLHSYGRTPPLAPTHFWLLIHSFQGYTSLSGHA</sequence>
<dbReference type="AlphaFoldDB" id="A0A9K3JNB5"/>
<reference evidence="1" key="1">
    <citation type="journal article" date="2017" name="Nature">
        <title>The sunflower genome provides insights into oil metabolism, flowering and Asterid evolution.</title>
        <authorList>
            <person name="Badouin H."/>
            <person name="Gouzy J."/>
            <person name="Grassa C.J."/>
            <person name="Murat F."/>
            <person name="Staton S.E."/>
            <person name="Cottret L."/>
            <person name="Lelandais-Briere C."/>
            <person name="Owens G.L."/>
            <person name="Carrere S."/>
            <person name="Mayjonade B."/>
            <person name="Legrand L."/>
            <person name="Gill N."/>
            <person name="Kane N.C."/>
            <person name="Bowers J.E."/>
            <person name="Hubner S."/>
            <person name="Bellec A."/>
            <person name="Berard A."/>
            <person name="Berges H."/>
            <person name="Blanchet N."/>
            <person name="Boniface M.C."/>
            <person name="Brunel D."/>
            <person name="Catrice O."/>
            <person name="Chaidir N."/>
            <person name="Claudel C."/>
            <person name="Donnadieu C."/>
            <person name="Faraut T."/>
            <person name="Fievet G."/>
            <person name="Helmstetter N."/>
            <person name="King M."/>
            <person name="Knapp S.J."/>
            <person name="Lai Z."/>
            <person name="Le Paslier M.C."/>
            <person name="Lippi Y."/>
            <person name="Lorenzon L."/>
            <person name="Mandel J.R."/>
            <person name="Marage G."/>
            <person name="Marchand G."/>
            <person name="Marquand E."/>
            <person name="Bret-Mestries E."/>
            <person name="Morien E."/>
            <person name="Nambeesan S."/>
            <person name="Nguyen T."/>
            <person name="Pegot-Espagnet P."/>
            <person name="Pouilly N."/>
            <person name="Raftis F."/>
            <person name="Sallet E."/>
            <person name="Schiex T."/>
            <person name="Thomas J."/>
            <person name="Vandecasteele C."/>
            <person name="Vares D."/>
            <person name="Vear F."/>
            <person name="Vautrin S."/>
            <person name="Crespi M."/>
            <person name="Mangin B."/>
            <person name="Burke J.M."/>
            <person name="Salse J."/>
            <person name="Munos S."/>
            <person name="Vincourt P."/>
            <person name="Rieseberg L.H."/>
            <person name="Langlade N.B."/>
        </authorList>
    </citation>
    <scope>NUCLEOTIDE SEQUENCE</scope>
    <source>
        <tissue evidence="1">Leaves</tissue>
    </source>
</reference>
<dbReference type="Proteomes" id="UP000215914">
    <property type="component" value="Unassembled WGS sequence"/>
</dbReference>
<evidence type="ECO:0000313" key="1">
    <source>
        <dbReference type="EMBL" id="KAF5817600.1"/>
    </source>
</evidence>
<dbReference type="EMBL" id="MNCJ02000317">
    <property type="protein sequence ID" value="KAF5817600.1"/>
    <property type="molecule type" value="Genomic_DNA"/>
</dbReference>
<proteinExistence type="predicted"/>
<accession>A0A9K3JNB5</accession>